<dbReference type="Proteomes" id="UP000078200">
    <property type="component" value="Unassembled WGS sequence"/>
</dbReference>
<name>A0A1A9VAD1_GLOAU</name>
<sequence>MTVFWISDMFRSYWMCWCHAKLSPLLKYTNRNGWNNDDNDYKTLEVGSNFIRPRTTTRLGPFYGYGKIVEKLKSKDIIKVPEIWKAKLVFSMRLPTLQKKKKNARPNYHI</sequence>
<protein>
    <submittedName>
        <fullName evidence="1">Uncharacterized protein</fullName>
    </submittedName>
</protein>
<keyword evidence="2" id="KW-1185">Reference proteome</keyword>
<dbReference type="EnsemblMetazoa" id="GAUT030910-RA">
    <property type="protein sequence ID" value="GAUT030910-PA"/>
    <property type="gene ID" value="GAUT030910"/>
</dbReference>
<dbReference type="VEuPathDB" id="VectorBase:GAUT030910"/>
<proteinExistence type="predicted"/>
<organism evidence="1 2">
    <name type="scientific">Glossina austeni</name>
    <name type="common">Savannah tsetse fly</name>
    <dbReference type="NCBI Taxonomy" id="7395"/>
    <lineage>
        <taxon>Eukaryota</taxon>
        <taxon>Metazoa</taxon>
        <taxon>Ecdysozoa</taxon>
        <taxon>Arthropoda</taxon>
        <taxon>Hexapoda</taxon>
        <taxon>Insecta</taxon>
        <taxon>Pterygota</taxon>
        <taxon>Neoptera</taxon>
        <taxon>Endopterygota</taxon>
        <taxon>Diptera</taxon>
        <taxon>Brachycera</taxon>
        <taxon>Muscomorpha</taxon>
        <taxon>Hippoboscoidea</taxon>
        <taxon>Glossinidae</taxon>
        <taxon>Glossina</taxon>
    </lineage>
</organism>
<accession>A0A1A9VAD1</accession>
<dbReference type="AlphaFoldDB" id="A0A1A9VAD1"/>
<evidence type="ECO:0000313" key="1">
    <source>
        <dbReference type="EnsemblMetazoa" id="GAUT030910-PA"/>
    </source>
</evidence>
<reference evidence="1" key="1">
    <citation type="submission" date="2020-05" db="UniProtKB">
        <authorList>
            <consortium name="EnsemblMetazoa"/>
        </authorList>
    </citation>
    <scope>IDENTIFICATION</scope>
    <source>
        <strain evidence="1">TTRI</strain>
    </source>
</reference>
<evidence type="ECO:0000313" key="2">
    <source>
        <dbReference type="Proteomes" id="UP000078200"/>
    </source>
</evidence>